<feature type="region of interest" description="Disordered" evidence="1">
    <location>
        <begin position="1"/>
        <end position="92"/>
    </location>
</feature>
<accession>A0ABW1F5X1</accession>
<keyword evidence="3" id="KW-1185">Reference proteome</keyword>
<protein>
    <recommendedName>
        <fullName evidence="4">Centromere-binding protein ParB C-terminal domain-containing protein</fullName>
    </recommendedName>
</protein>
<comment type="caution">
    <text evidence="2">The sequence shown here is derived from an EMBL/GenBank/DDBJ whole genome shotgun (WGS) entry which is preliminary data.</text>
</comment>
<dbReference type="Proteomes" id="UP001596067">
    <property type="component" value="Unassembled WGS sequence"/>
</dbReference>
<dbReference type="EMBL" id="JBHSOD010000044">
    <property type="protein sequence ID" value="MFC5888713.1"/>
    <property type="molecule type" value="Genomic_DNA"/>
</dbReference>
<organism evidence="2 3">
    <name type="scientific">Kitasatospora aburaviensis</name>
    <dbReference type="NCBI Taxonomy" id="67265"/>
    <lineage>
        <taxon>Bacteria</taxon>
        <taxon>Bacillati</taxon>
        <taxon>Actinomycetota</taxon>
        <taxon>Actinomycetes</taxon>
        <taxon>Kitasatosporales</taxon>
        <taxon>Streptomycetaceae</taxon>
        <taxon>Kitasatospora</taxon>
    </lineage>
</organism>
<evidence type="ECO:0000256" key="1">
    <source>
        <dbReference type="SAM" id="MobiDB-lite"/>
    </source>
</evidence>
<feature type="compositionally biased region" description="Basic residues" evidence="1">
    <location>
        <begin position="144"/>
        <end position="156"/>
    </location>
</feature>
<feature type="region of interest" description="Disordered" evidence="1">
    <location>
        <begin position="133"/>
        <end position="156"/>
    </location>
</feature>
<evidence type="ECO:0000313" key="2">
    <source>
        <dbReference type="EMBL" id="MFC5888713.1"/>
    </source>
</evidence>
<sequence length="156" mass="17005">MPDTDDSKPDPSAARRGRLAARWNQSQASGPAAAEPAAGESEAPTHEESKEDAVRSAVIDPPAPSEQPAEPPKRQPRGTVAGKEKLQPYVAADVAERARNAWWRTRSHDDGYETFSDLIEAAIAEKVAELEARFNEGRPFDPRPRKKLSSGRPVGR</sequence>
<evidence type="ECO:0000313" key="3">
    <source>
        <dbReference type="Proteomes" id="UP001596067"/>
    </source>
</evidence>
<dbReference type="Gene3D" id="6.10.180.30">
    <property type="match status" value="1"/>
</dbReference>
<feature type="compositionally biased region" description="Basic and acidic residues" evidence="1">
    <location>
        <begin position="43"/>
        <end position="54"/>
    </location>
</feature>
<dbReference type="RefSeq" id="WP_345330341.1">
    <property type="nucleotide sequence ID" value="NZ_BAAAVH010000111.1"/>
</dbReference>
<feature type="compositionally biased region" description="Basic and acidic residues" evidence="1">
    <location>
        <begin position="133"/>
        <end position="143"/>
    </location>
</feature>
<feature type="compositionally biased region" description="Low complexity" evidence="1">
    <location>
        <begin position="25"/>
        <end position="42"/>
    </location>
</feature>
<proteinExistence type="predicted"/>
<name>A0ABW1F5X1_9ACTN</name>
<reference evidence="3" key="1">
    <citation type="journal article" date="2019" name="Int. J. Syst. Evol. Microbiol.">
        <title>The Global Catalogue of Microorganisms (GCM) 10K type strain sequencing project: providing services to taxonomists for standard genome sequencing and annotation.</title>
        <authorList>
            <consortium name="The Broad Institute Genomics Platform"/>
            <consortium name="The Broad Institute Genome Sequencing Center for Infectious Disease"/>
            <person name="Wu L."/>
            <person name="Ma J."/>
        </authorList>
    </citation>
    <scope>NUCLEOTIDE SEQUENCE [LARGE SCALE GENOMIC DNA]</scope>
    <source>
        <strain evidence="3">CGMCC 4.1469</strain>
    </source>
</reference>
<gene>
    <name evidence="2" type="ORF">ACFP0N_27475</name>
</gene>
<evidence type="ECO:0008006" key="4">
    <source>
        <dbReference type="Google" id="ProtNLM"/>
    </source>
</evidence>